<evidence type="ECO:0000256" key="1">
    <source>
        <dbReference type="ARBA" id="ARBA00000085"/>
    </source>
</evidence>
<dbReference type="SMART" id="SM00388">
    <property type="entry name" value="HisKA"/>
    <property type="match status" value="1"/>
</dbReference>
<dbReference type="Pfam" id="PF02518">
    <property type="entry name" value="HATPase_c"/>
    <property type="match status" value="1"/>
</dbReference>
<feature type="transmembrane region" description="Helical" evidence="5">
    <location>
        <begin position="395"/>
        <end position="413"/>
    </location>
</feature>
<keyword evidence="7" id="KW-0808">Transferase</keyword>
<feature type="transmembrane region" description="Helical" evidence="5">
    <location>
        <begin position="307"/>
        <end position="326"/>
    </location>
</feature>
<dbReference type="InterPro" id="IPR003661">
    <property type="entry name" value="HisK_dim/P_dom"/>
</dbReference>
<dbReference type="Pfam" id="PF00512">
    <property type="entry name" value="HisKA"/>
    <property type="match status" value="1"/>
</dbReference>
<dbReference type="Pfam" id="PF07695">
    <property type="entry name" value="7TMR-DISM_7TM"/>
    <property type="match status" value="1"/>
</dbReference>
<dbReference type="InterPro" id="IPR036097">
    <property type="entry name" value="HisK_dim/P_sf"/>
</dbReference>
<name>A0A5M4AXZ4_9BACT</name>
<dbReference type="Gene3D" id="1.10.287.130">
    <property type="match status" value="1"/>
</dbReference>
<keyword evidence="5" id="KW-0812">Transmembrane</keyword>
<comment type="catalytic activity">
    <reaction evidence="1">
        <text>ATP + protein L-histidine = ADP + protein N-phospho-L-histidine.</text>
        <dbReference type="EC" id="2.7.13.3"/>
    </reaction>
</comment>
<feature type="transmembrane region" description="Helical" evidence="5">
    <location>
        <begin position="212"/>
        <end position="233"/>
    </location>
</feature>
<dbReference type="Proteomes" id="UP000391834">
    <property type="component" value="Unassembled WGS sequence"/>
</dbReference>
<dbReference type="EMBL" id="BLAX01000001">
    <property type="protein sequence ID" value="GET32634.1"/>
    <property type="molecule type" value="Genomic_DNA"/>
</dbReference>
<feature type="transmembrane region" description="Helical" evidence="5">
    <location>
        <begin position="276"/>
        <end position="295"/>
    </location>
</feature>
<dbReference type="SUPFAM" id="SSF47384">
    <property type="entry name" value="Homodimeric domain of signal transducing histidine kinase"/>
    <property type="match status" value="1"/>
</dbReference>
<feature type="transmembrane region" description="Helical" evidence="5">
    <location>
        <begin position="240"/>
        <end position="256"/>
    </location>
</feature>
<dbReference type="Gene3D" id="3.30.565.10">
    <property type="entry name" value="Histidine kinase-like ATPase, C-terminal domain"/>
    <property type="match status" value="1"/>
</dbReference>
<reference evidence="7 8" key="1">
    <citation type="submission" date="2019-10" db="EMBL/GenBank/DDBJ databases">
        <title>Prolixibacter strains distinguished by the presence of nitrate reductase genes were adept at nitrate-dependent anaerobic corrosion of metallic iron and carbon steel.</title>
        <authorList>
            <person name="Iino T."/>
            <person name="Shono N."/>
            <person name="Ito K."/>
            <person name="Nakamura R."/>
            <person name="Sueoka K."/>
            <person name="Harayama S."/>
            <person name="Ohkuma M."/>
        </authorList>
    </citation>
    <scope>NUCLEOTIDE SEQUENCE [LARGE SCALE GENOMIC DNA]</scope>
    <source>
        <strain evidence="7 8">JCM 13498</strain>
    </source>
</reference>
<feature type="transmembrane region" description="Helical" evidence="5">
    <location>
        <begin position="332"/>
        <end position="350"/>
    </location>
</feature>
<dbReference type="InterPro" id="IPR005467">
    <property type="entry name" value="His_kinase_dom"/>
</dbReference>
<feature type="coiled-coil region" evidence="4">
    <location>
        <begin position="419"/>
        <end position="468"/>
    </location>
</feature>
<keyword evidence="5" id="KW-1133">Transmembrane helix</keyword>
<keyword evidence="7" id="KW-0418">Kinase</keyword>
<dbReference type="AlphaFoldDB" id="A0A5M4AXZ4"/>
<proteinExistence type="predicted"/>
<organism evidence="7 8">
    <name type="scientific">Prolixibacter bellariivorans</name>
    <dbReference type="NCBI Taxonomy" id="314319"/>
    <lineage>
        <taxon>Bacteria</taxon>
        <taxon>Pseudomonadati</taxon>
        <taxon>Bacteroidota</taxon>
        <taxon>Bacteroidia</taxon>
        <taxon>Marinilabiliales</taxon>
        <taxon>Prolixibacteraceae</taxon>
        <taxon>Prolixibacter</taxon>
    </lineage>
</organism>
<keyword evidence="8" id="KW-1185">Reference proteome</keyword>
<evidence type="ECO:0000256" key="3">
    <source>
        <dbReference type="ARBA" id="ARBA00022553"/>
    </source>
</evidence>
<dbReference type="OrthoDB" id="1058554at2"/>
<comment type="caution">
    <text evidence="7">The sequence shown here is derived from an EMBL/GenBank/DDBJ whole genome shotgun (WGS) entry which is preliminary data.</text>
</comment>
<dbReference type="InterPro" id="IPR011623">
    <property type="entry name" value="7TMR_DISM_rcpt_extracell_dom1"/>
</dbReference>
<evidence type="ECO:0000256" key="5">
    <source>
        <dbReference type="SAM" id="Phobius"/>
    </source>
</evidence>
<dbReference type="InterPro" id="IPR008979">
    <property type="entry name" value="Galactose-bd-like_sf"/>
</dbReference>
<accession>A0A5M4AXZ4</accession>
<evidence type="ECO:0000259" key="6">
    <source>
        <dbReference type="PROSITE" id="PS50109"/>
    </source>
</evidence>
<dbReference type="SUPFAM" id="SSF55874">
    <property type="entry name" value="ATPase domain of HSP90 chaperone/DNA topoisomerase II/histidine kinase"/>
    <property type="match status" value="1"/>
</dbReference>
<dbReference type="InterPro" id="IPR003594">
    <property type="entry name" value="HATPase_dom"/>
</dbReference>
<dbReference type="InterPro" id="IPR004358">
    <property type="entry name" value="Sig_transdc_His_kin-like_C"/>
</dbReference>
<dbReference type="PRINTS" id="PR00344">
    <property type="entry name" value="BCTRLSENSOR"/>
</dbReference>
<dbReference type="EC" id="2.7.13.3" evidence="2"/>
<dbReference type="InterPro" id="IPR036890">
    <property type="entry name" value="HATPase_C_sf"/>
</dbReference>
<sequence length="698" mass="80206">MFFYQEKMRQKGALYILFLLIIWSSLPGHLRAELVSNGKANIPITQIKQGEPVKLDGTWHFFWHKLVSPDSLGSASSFSEISELVHVPAYWTKYTLNGESLPGRGYATYYARLNIEGGENDTLSLLIPIFDSAFKLYIDGHLSYTSGKVGTSIGSSVPHYRPGRVNFVVGKNPVDIVIQVSNFHHRRGGFWKSIYLGTPHSIARQAHSHGHLVFAALIFLITFGIFYSIFAFYYREEKSLLYFSLSLWFVVLRSLANDNFLVNDIFTLSWDWLIRIEYLSTFLALMFFNWYYYYFYRNQAFYAWNRLLTYITLFCGLVILFLPVRIFAYSLFIFYGLVFFSGLLIFYFSLKLAEEKVLFARYHLIGISLILVIILHDILVANAIEVHYGGYLMKYGFVVFIYIETAILLKRFVLTIRSEKKLTGELEVVNANLESLVEERTEEINQKKEEIEHKNRSISKQNEQLKEDVVSRNRLFSIIAHDLRSPLAVFVQAMDMMDSDELDEDSRRELRKELKVSARSLVGLVDNLLVWGRSRNNQVKYELKRHSLTKILKDSVEQLEQTAQAKSIELSLELKEDYEAVIDSNSIQLAVRNLISNAIKFTPEGGAVDVFVRSVADNMLEIHVKDNGIGIDEETLKKLREGIEFTSAGTNNEKGTGLGLQLCRELALQNKGSLEIWSHPGEGSDFVMLVHKYVKYSL</sequence>
<keyword evidence="4" id="KW-0175">Coiled coil</keyword>
<evidence type="ECO:0000313" key="7">
    <source>
        <dbReference type="EMBL" id="GET32634.1"/>
    </source>
</evidence>
<keyword evidence="3" id="KW-0597">Phosphoprotein</keyword>
<evidence type="ECO:0000313" key="8">
    <source>
        <dbReference type="Proteomes" id="UP000391834"/>
    </source>
</evidence>
<evidence type="ECO:0000256" key="4">
    <source>
        <dbReference type="SAM" id="Coils"/>
    </source>
</evidence>
<feature type="domain" description="Histidine kinase" evidence="6">
    <location>
        <begin position="478"/>
        <end position="694"/>
    </location>
</feature>
<dbReference type="PANTHER" id="PTHR43547">
    <property type="entry name" value="TWO-COMPONENT HISTIDINE KINASE"/>
    <property type="match status" value="1"/>
</dbReference>
<dbReference type="SUPFAM" id="SSF49785">
    <property type="entry name" value="Galactose-binding domain-like"/>
    <property type="match status" value="1"/>
</dbReference>
<keyword evidence="5" id="KW-0472">Membrane</keyword>
<dbReference type="GO" id="GO:0000155">
    <property type="term" value="F:phosphorelay sensor kinase activity"/>
    <property type="evidence" value="ECO:0007669"/>
    <property type="project" value="InterPro"/>
</dbReference>
<protein>
    <recommendedName>
        <fullName evidence="2">histidine kinase</fullName>
        <ecNumber evidence="2">2.7.13.3</ecNumber>
    </recommendedName>
</protein>
<gene>
    <name evidence="7" type="ORF">PbJCM13498_14970</name>
</gene>
<dbReference type="CDD" id="cd00082">
    <property type="entry name" value="HisKA"/>
    <property type="match status" value="1"/>
</dbReference>
<feature type="transmembrane region" description="Helical" evidence="5">
    <location>
        <begin position="362"/>
        <end position="383"/>
    </location>
</feature>
<dbReference type="CDD" id="cd00075">
    <property type="entry name" value="HATPase"/>
    <property type="match status" value="1"/>
</dbReference>
<evidence type="ECO:0000256" key="2">
    <source>
        <dbReference type="ARBA" id="ARBA00012438"/>
    </source>
</evidence>
<dbReference type="SMART" id="SM00387">
    <property type="entry name" value="HATPase_c"/>
    <property type="match status" value="1"/>
</dbReference>
<dbReference type="PROSITE" id="PS50109">
    <property type="entry name" value="HIS_KIN"/>
    <property type="match status" value="1"/>
</dbReference>
<dbReference type="PANTHER" id="PTHR43547:SF2">
    <property type="entry name" value="HYBRID SIGNAL TRANSDUCTION HISTIDINE KINASE C"/>
    <property type="match status" value="1"/>
</dbReference>